<dbReference type="AlphaFoldDB" id="C4FEI7"/>
<dbReference type="SUPFAM" id="SSF53649">
    <property type="entry name" value="Alkaline phosphatase-like"/>
    <property type="match status" value="1"/>
</dbReference>
<evidence type="ECO:0000313" key="2">
    <source>
        <dbReference type="Proteomes" id="UP000006408"/>
    </source>
</evidence>
<dbReference type="STRING" id="1683.Bang102_005475"/>
<sequence length="426" mass="45992">MGGEVYDGDIMEMPERKELLGLVPTATYGDHLPQEGERGGALHLSSILPALSSAIGHPVPTAVHDDPKNLQYALGFPDVRSAIVVLVDGLGFWNLTDRIGHAPYLRSLMKDEANRRPISTCAPSTTTAAMGTFGTGTCPGLTAMAGYTQLAPARDRLIQLIQFKDPLAPRTNGPVVPIIDPHDLQRQDTIFEALTAQGVRVTSSGLAKFKGSPLSEAALRGSKYIANVTPRERVRAAAEAARKPGLSYLYIRDADKVGHSSGWDSDKWIAAFEHIDAQLALLAREAPKGTLIVITADHGMVNADPSKRIDIACEPVLQQGVRFVGGEPRAVMLYADDDPEAVAERWRDFLEDRALVRTKAQAMTDGLFGTVSERVEPMLGDVIVQAVDEVTIVDSRTQADKATRLPSVHGSQTMMEMDIPCIVDVA</sequence>
<comment type="caution">
    <text evidence="1">The sequence shown here is derived from an EMBL/GenBank/DDBJ whole genome shotgun (WGS) entry which is preliminary data.</text>
</comment>
<dbReference type="HOGENOM" id="CLU_039939_0_0_11"/>
<organism evidence="1 2">
    <name type="scientific">Bifidobacterium angulatum DSM 20098 = JCM 7096</name>
    <dbReference type="NCBI Taxonomy" id="518635"/>
    <lineage>
        <taxon>Bacteria</taxon>
        <taxon>Bacillati</taxon>
        <taxon>Actinomycetota</taxon>
        <taxon>Actinomycetes</taxon>
        <taxon>Bifidobacteriales</taxon>
        <taxon>Bifidobacteriaceae</taxon>
        <taxon>Bifidobacterium</taxon>
    </lineage>
</organism>
<dbReference type="InterPro" id="IPR002591">
    <property type="entry name" value="Phosphodiest/P_Trfase"/>
</dbReference>
<dbReference type="EMBL" id="ABYS02000004">
    <property type="protein sequence ID" value="EEP21368.1"/>
    <property type="molecule type" value="Genomic_DNA"/>
</dbReference>
<evidence type="ECO:0000313" key="1">
    <source>
        <dbReference type="EMBL" id="EEP21368.1"/>
    </source>
</evidence>
<gene>
    <name evidence="1" type="ORF">BIFANG_02728</name>
</gene>
<name>C4FEI7_9BIFI</name>
<keyword evidence="2" id="KW-1185">Reference proteome</keyword>
<protein>
    <submittedName>
        <fullName evidence="1">Type I phosphodiesterase / nucleotide pyrophosphatase</fullName>
    </submittedName>
</protein>
<dbReference type="GO" id="GO:0016787">
    <property type="term" value="F:hydrolase activity"/>
    <property type="evidence" value="ECO:0007669"/>
    <property type="project" value="UniProtKB-ARBA"/>
</dbReference>
<dbReference type="Proteomes" id="UP000006408">
    <property type="component" value="Unassembled WGS sequence"/>
</dbReference>
<dbReference type="Gene3D" id="3.40.720.10">
    <property type="entry name" value="Alkaline Phosphatase, subunit A"/>
    <property type="match status" value="1"/>
</dbReference>
<reference evidence="1" key="1">
    <citation type="submission" date="2009-04" db="EMBL/GenBank/DDBJ databases">
        <authorList>
            <person name="Weinstock G."/>
            <person name="Sodergren E."/>
            <person name="Clifton S."/>
            <person name="Fulton L."/>
            <person name="Fulton B."/>
            <person name="Courtney L."/>
            <person name="Fronick C."/>
            <person name="Harrison M."/>
            <person name="Strong C."/>
            <person name="Farmer C."/>
            <person name="Delahaunty K."/>
            <person name="Markovic C."/>
            <person name="Hall O."/>
            <person name="Minx P."/>
            <person name="Tomlinson C."/>
            <person name="Mitreva M."/>
            <person name="Nelson J."/>
            <person name="Hou S."/>
            <person name="Wollam A."/>
            <person name="Pepin K.H."/>
            <person name="Johnson M."/>
            <person name="Bhonagiri V."/>
            <person name="Nash W.E."/>
            <person name="Warren W."/>
            <person name="Chinwalla A."/>
            <person name="Mardis E.R."/>
            <person name="Wilson R.K."/>
        </authorList>
    </citation>
    <scope>NUCLEOTIDE SEQUENCE [LARGE SCALE GENOMIC DNA]</scope>
    <source>
        <strain evidence="1">DSM 20098</strain>
    </source>
</reference>
<dbReference type="InterPro" id="IPR017850">
    <property type="entry name" value="Alkaline_phosphatase_core_sf"/>
</dbReference>
<accession>C4FEI7</accession>
<proteinExistence type="predicted"/>
<dbReference type="PANTHER" id="PTHR10151">
    <property type="entry name" value="ECTONUCLEOTIDE PYROPHOSPHATASE/PHOSPHODIESTERASE"/>
    <property type="match status" value="1"/>
</dbReference>
<dbReference type="PANTHER" id="PTHR10151:SF120">
    <property type="entry name" value="BIS(5'-ADENOSYL)-TRIPHOSPHATASE"/>
    <property type="match status" value="1"/>
</dbReference>
<dbReference type="Pfam" id="PF01663">
    <property type="entry name" value="Phosphodiest"/>
    <property type="match status" value="1"/>
</dbReference>
<dbReference type="eggNOG" id="COG1524">
    <property type="taxonomic scope" value="Bacteria"/>
</dbReference>
<dbReference type="PATRIC" id="fig|518635.7.peg.672"/>